<feature type="compositionally biased region" description="Low complexity" evidence="1">
    <location>
        <begin position="67"/>
        <end position="109"/>
    </location>
</feature>
<dbReference type="AlphaFoldDB" id="A0A1X6NXB6"/>
<protein>
    <submittedName>
        <fullName evidence="2">Uncharacterized protein</fullName>
    </submittedName>
</protein>
<feature type="compositionally biased region" description="Low complexity" evidence="1">
    <location>
        <begin position="542"/>
        <end position="572"/>
    </location>
</feature>
<proteinExistence type="predicted"/>
<feature type="region of interest" description="Disordered" evidence="1">
    <location>
        <begin position="1"/>
        <end position="428"/>
    </location>
</feature>
<name>A0A1X6NXB6_PORUM</name>
<feature type="region of interest" description="Disordered" evidence="1">
    <location>
        <begin position="633"/>
        <end position="693"/>
    </location>
</feature>
<evidence type="ECO:0000256" key="1">
    <source>
        <dbReference type="SAM" id="MobiDB-lite"/>
    </source>
</evidence>
<reference evidence="2 3" key="1">
    <citation type="submission" date="2017-03" db="EMBL/GenBank/DDBJ databases">
        <title>WGS assembly of Porphyra umbilicalis.</title>
        <authorList>
            <person name="Brawley S.H."/>
            <person name="Blouin N.A."/>
            <person name="Ficko-Blean E."/>
            <person name="Wheeler G.L."/>
            <person name="Lohr M."/>
            <person name="Goodson H.V."/>
            <person name="Jenkins J.W."/>
            <person name="Blaby-Haas C.E."/>
            <person name="Helliwell K.E."/>
            <person name="Chan C."/>
            <person name="Marriage T."/>
            <person name="Bhattacharya D."/>
            <person name="Klein A.S."/>
            <person name="Badis Y."/>
            <person name="Brodie J."/>
            <person name="Cao Y."/>
            <person name="Collen J."/>
            <person name="Dittami S.M."/>
            <person name="Gachon C.M."/>
            <person name="Green B.R."/>
            <person name="Karpowicz S."/>
            <person name="Kim J.W."/>
            <person name="Kudahl U."/>
            <person name="Lin S."/>
            <person name="Michel G."/>
            <person name="Mittag M."/>
            <person name="Olson B.J."/>
            <person name="Pangilinan J."/>
            <person name="Peng Y."/>
            <person name="Qiu H."/>
            <person name="Shu S."/>
            <person name="Singer J.T."/>
            <person name="Smith A.G."/>
            <person name="Sprecher B.N."/>
            <person name="Wagner V."/>
            <person name="Wang W."/>
            <person name="Wang Z.-Y."/>
            <person name="Yan J."/>
            <person name="Yarish C."/>
            <person name="Zoeuner-Riek S."/>
            <person name="Zhuang Y."/>
            <person name="Zou Y."/>
            <person name="Lindquist E.A."/>
            <person name="Grimwood J."/>
            <person name="Barry K."/>
            <person name="Rokhsar D.S."/>
            <person name="Schmutz J."/>
            <person name="Stiller J.W."/>
            <person name="Grossman A.R."/>
            <person name="Prochnik S.E."/>
        </authorList>
    </citation>
    <scope>NUCLEOTIDE SEQUENCE [LARGE SCALE GENOMIC DNA]</scope>
    <source>
        <strain evidence="2">4086291</strain>
    </source>
</reference>
<feature type="non-terminal residue" evidence="2">
    <location>
        <position position="1"/>
    </location>
</feature>
<keyword evidence="3" id="KW-1185">Reference proteome</keyword>
<feature type="region of interest" description="Disordered" evidence="1">
    <location>
        <begin position="450"/>
        <end position="616"/>
    </location>
</feature>
<feature type="compositionally biased region" description="Basic and acidic residues" evidence="1">
    <location>
        <begin position="274"/>
        <end position="289"/>
    </location>
</feature>
<evidence type="ECO:0000313" key="2">
    <source>
        <dbReference type="EMBL" id="OSX73261.1"/>
    </source>
</evidence>
<feature type="compositionally biased region" description="Low complexity" evidence="1">
    <location>
        <begin position="362"/>
        <end position="377"/>
    </location>
</feature>
<organism evidence="2 3">
    <name type="scientific">Porphyra umbilicalis</name>
    <name type="common">Purple laver</name>
    <name type="synonym">Red alga</name>
    <dbReference type="NCBI Taxonomy" id="2786"/>
    <lineage>
        <taxon>Eukaryota</taxon>
        <taxon>Rhodophyta</taxon>
        <taxon>Bangiophyceae</taxon>
        <taxon>Bangiales</taxon>
        <taxon>Bangiaceae</taxon>
        <taxon>Porphyra</taxon>
    </lineage>
</organism>
<feature type="compositionally biased region" description="Pro residues" evidence="1">
    <location>
        <begin position="487"/>
        <end position="498"/>
    </location>
</feature>
<feature type="compositionally biased region" description="Pro residues" evidence="1">
    <location>
        <begin position="110"/>
        <end position="152"/>
    </location>
</feature>
<feature type="compositionally biased region" description="Low complexity" evidence="1">
    <location>
        <begin position="524"/>
        <end position="534"/>
    </location>
</feature>
<accession>A0A1X6NXB6</accession>
<feature type="compositionally biased region" description="Pro residues" evidence="1">
    <location>
        <begin position="30"/>
        <end position="41"/>
    </location>
</feature>
<feature type="compositionally biased region" description="Pro residues" evidence="1">
    <location>
        <begin position="159"/>
        <end position="175"/>
    </location>
</feature>
<sequence length="693" mass="72264">RGLAVKQSPLAPSPSRHTVGGVGWGEMPPVVAPPRPPPPPNTTQSPAWLQLSPLPQGAPLVRHRRATPAPRAVATPASQAAATPAPRAAATPAPRAAATPAPRAAATPPRGLPTRPPRGPPTRPPRGQSPPPPRRLPPSPPRGPPTRPPRGLPPRRPRGLPPSPPTSVARRPPPVAATGRPPDTRLPFHRPPAPSPRAEWSPSSCPQCTVVGGGTVPQTSPPCARHQRPPPPSGRCRPLRQGGVVRWKPNSTPLTHRLRINPDQYWAAVNRRPPKPDPVDPVPRQDRACPKSLLRISNTPTRARHDLRRGQPPAPRGSWRAMPTGGACSARPPPSLPLGCSPPGWRRPASPPCAPLASGCTAPPSHSAAASRRQSSGAPPPSLPTTLGSSPRGTLPRGRSAAAAALPQSASPTGSARAVPPQPPRPYVEWRMPVFSLMSLPPIPPITISGPRGPLKPLPCAAKQSPLAPSPSRHTVRGVGWGEMPPVVAPSRPPPPPNTTQSPAWLQLSPLPQGAPLVRHRRATPAPRAVATPASQAADTPAPRAVATPASQAAAKPAPRAADTPAPRVATASPPRVTAIPTDVGRPPPATGSRHWATSRHPSPLPPTTGALPPRRVVPLLLSSVHRRRRWHCPSNLPAMRPAPAATPSVRALPSTPPGGCRALEAEFHPPDSPAPNQPGSILGRRQSQTAQA</sequence>
<gene>
    <name evidence="2" type="ORF">BU14_0363s0001</name>
</gene>
<dbReference type="Proteomes" id="UP000218209">
    <property type="component" value="Unassembled WGS sequence"/>
</dbReference>
<dbReference type="EMBL" id="KV919007">
    <property type="protein sequence ID" value="OSX73261.1"/>
    <property type="molecule type" value="Genomic_DNA"/>
</dbReference>
<evidence type="ECO:0000313" key="3">
    <source>
        <dbReference type="Proteomes" id="UP000218209"/>
    </source>
</evidence>